<sequence length="17" mass="2088">MFRFLVKANTFSLTERK</sequence>
<dbReference type="AlphaFoldDB" id="A0A0E9W198"/>
<reference evidence="1" key="1">
    <citation type="submission" date="2014-11" db="EMBL/GenBank/DDBJ databases">
        <authorList>
            <person name="Amaro Gonzalez C."/>
        </authorList>
    </citation>
    <scope>NUCLEOTIDE SEQUENCE</scope>
</reference>
<accession>A0A0E9W198</accession>
<reference evidence="1" key="2">
    <citation type="journal article" date="2015" name="Fish Shellfish Immunol.">
        <title>Early steps in the European eel (Anguilla anguilla)-Vibrio vulnificus interaction in the gills: Role of the RtxA13 toxin.</title>
        <authorList>
            <person name="Callol A."/>
            <person name="Pajuelo D."/>
            <person name="Ebbesson L."/>
            <person name="Teles M."/>
            <person name="MacKenzie S."/>
            <person name="Amaro C."/>
        </authorList>
    </citation>
    <scope>NUCLEOTIDE SEQUENCE</scope>
</reference>
<protein>
    <submittedName>
        <fullName evidence="1">Uncharacterized protein</fullName>
    </submittedName>
</protein>
<name>A0A0E9W198_ANGAN</name>
<proteinExistence type="predicted"/>
<dbReference type="EMBL" id="GBXM01024413">
    <property type="protein sequence ID" value="JAH84164.1"/>
    <property type="molecule type" value="Transcribed_RNA"/>
</dbReference>
<organism evidence="1">
    <name type="scientific">Anguilla anguilla</name>
    <name type="common">European freshwater eel</name>
    <name type="synonym">Muraena anguilla</name>
    <dbReference type="NCBI Taxonomy" id="7936"/>
    <lineage>
        <taxon>Eukaryota</taxon>
        <taxon>Metazoa</taxon>
        <taxon>Chordata</taxon>
        <taxon>Craniata</taxon>
        <taxon>Vertebrata</taxon>
        <taxon>Euteleostomi</taxon>
        <taxon>Actinopterygii</taxon>
        <taxon>Neopterygii</taxon>
        <taxon>Teleostei</taxon>
        <taxon>Anguilliformes</taxon>
        <taxon>Anguillidae</taxon>
        <taxon>Anguilla</taxon>
    </lineage>
</organism>
<evidence type="ECO:0000313" key="1">
    <source>
        <dbReference type="EMBL" id="JAH84164.1"/>
    </source>
</evidence>